<feature type="region of interest" description="Disordered" evidence="1">
    <location>
        <begin position="1"/>
        <end position="46"/>
    </location>
</feature>
<evidence type="ECO:0000313" key="3">
    <source>
        <dbReference type="Proteomes" id="UP000011518"/>
    </source>
</evidence>
<dbReference type="Proteomes" id="UP000011518">
    <property type="component" value="Unassembled WGS sequence"/>
</dbReference>
<protein>
    <submittedName>
        <fullName evidence="2">Uncharacterized protein</fullName>
    </submittedName>
</protein>
<keyword evidence="3" id="KW-1185">Reference proteome</keyword>
<accession>L9LAU0</accession>
<gene>
    <name evidence="2" type="ORF">TREES_T100010475</name>
</gene>
<dbReference type="AlphaFoldDB" id="L9LAU0"/>
<evidence type="ECO:0000313" key="2">
    <source>
        <dbReference type="EMBL" id="ELW72046.1"/>
    </source>
</evidence>
<dbReference type="InParanoid" id="L9LAU0"/>
<proteinExistence type="predicted"/>
<organism evidence="2 3">
    <name type="scientific">Tupaia chinensis</name>
    <name type="common">Chinese tree shrew</name>
    <name type="synonym">Tupaia belangeri chinensis</name>
    <dbReference type="NCBI Taxonomy" id="246437"/>
    <lineage>
        <taxon>Eukaryota</taxon>
        <taxon>Metazoa</taxon>
        <taxon>Chordata</taxon>
        <taxon>Craniata</taxon>
        <taxon>Vertebrata</taxon>
        <taxon>Euteleostomi</taxon>
        <taxon>Mammalia</taxon>
        <taxon>Eutheria</taxon>
        <taxon>Euarchontoglires</taxon>
        <taxon>Scandentia</taxon>
        <taxon>Tupaiidae</taxon>
        <taxon>Tupaia</taxon>
    </lineage>
</organism>
<feature type="region of interest" description="Disordered" evidence="1">
    <location>
        <begin position="59"/>
        <end position="112"/>
    </location>
</feature>
<name>L9LAU0_TUPCH</name>
<evidence type="ECO:0000256" key="1">
    <source>
        <dbReference type="SAM" id="MobiDB-lite"/>
    </source>
</evidence>
<reference evidence="3" key="1">
    <citation type="submission" date="2012-07" db="EMBL/GenBank/DDBJ databases">
        <title>Genome of the Chinese tree shrew, a rising model animal genetically related to primates.</title>
        <authorList>
            <person name="Zhang G."/>
            <person name="Fan Y."/>
            <person name="Yao Y."/>
            <person name="Huang Z."/>
        </authorList>
    </citation>
    <scope>NUCLEOTIDE SEQUENCE [LARGE SCALE GENOMIC DNA]</scope>
</reference>
<dbReference type="EMBL" id="KB320448">
    <property type="protein sequence ID" value="ELW72046.1"/>
    <property type="molecule type" value="Genomic_DNA"/>
</dbReference>
<sequence length="112" mass="11595">MHKTDLETEDVGQGRVSTPSMKRSVRARVPGAHAGTKETTRTSELGGVVSTAQRLVSTRGRMPCFPGNVAELVPQTPASGASEGSQDRSLGPGSTQPLPEAHGLSTSLPSCL</sequence>
<reference evidence="3" key="2">
    <citation type="journal article" date="2013" name="Nat. Commun.">
        <title>Genome of the Chinese tree shrew.</title>
        <authorList>
            <person name="Fan Y."/>
            <person name="Huang Z.Y."/>
            <person name="Cao C.C."/>
            <person name="Chen C.S."/>
            <person name="Chen Y.X."/>
            <person name="Fan D.D."/>
            <person name="He J."/>
            <person name="Hou H.L."/>
            <person name="Hu L."/>
            <person name="Hu X.T."/>
            <person name="Jiang X.T."/>
            <person name="Lai R."/>
            <person name="Lang Y.S."/>
            <person name="Liang B."/>
            <person name="Liao S.G."/>
            <person name="Mu D."/>
            <person name="Ma Y.Y."/>
            <person name="Niu Y.Y."/>
            <person name="Sun X.Q."/>
            <person name="Xia J.Q."/>
            <person name="Xiao J."/>
            <person name="Xiong Z.Q."/>
            <person name="Xu L."/>
            <person name="Yang L."/>
            <person name="Zhang Y."/>
            <person name="Zhao W."/>
            <person name="Zhao X.D."/>
            <person name="Zheng Y.T."/>
            <person name="Zhou J.M."/>
            <person name="Zhu Y.B."/>
            <person name="Zhang G.J."/>
            <person name="Wang J."/>
            <person name="Yao Y.G."/>
        </authorList>
    </citation>
    <scope>NUCLEOTIDE SEQUENCE [LARGE SCALE GENOMIC DNA]</scope>
</reference>
<feature type="compositionally biased region" description="Polar residues" evidence="1">
    <location>
        <begin position="76"/>
        <end position="97"/>
    </location>
</feature>